<feature type="domain" description="MobA-like NTP transferase" evidence="1">
    <location>
        <begin position="6"/>
        <end position="158"/>
    </location>
</feature>
<dbReference type="CDD" id="cd04182">
    <property type="entry name" value="GT_2_like_f"/>
    <property type="match status" value="1"/>
</dbReference>
<evidence type="ECO:0000259" key="1">
    <source>
        <dbReference type="Pfam" id="PF12804"/>
    </source>
</evidence>
<dbReference type="InterPro" id="IPR025877">
    <property type="entry name" value="MobA-like_NTP_Trfase"/>
</dbReference>
<name>A0A6J5Z079_9ZZZZ</name>
<dbReference type="InterPro" id="IPR029044">
    <property type="entry name" value="Nucleotide-diphossugar_trans"/>
</dbReference>
<dbReference type="PANTHER" id="PTHR43777:SF1">
    <property type="entry name" value="MOLYBDENUM COFACTOR CYTIDYLYLTRANSFERASE"/>
    <property type="match status" value="1"/>
</dbReference>
<gene>
    <name evidence="2" type="ORF">UFOPK3770_00500</name>
</gene>
<proteinExistence type="predicted"/>
<dbReference type="PANTHER" id="PTHR43777">
    <property type="entry name" value="MOLYBDENUM COFACTOR CYTIDYLYLTRANSFERASE"/>
    <property type="match status" value="1"/>
</dbReference>
<evidence type="ECO:0000313" key="2">
    <source>
        <dbReference type="EMBL" id="CAB4335046.1"/>
    </source>
</evidence>
<dbReference type="AlphaFoldDB" id="A0A6J5Z079"/>
<dbReference type="Pfam" id="PF12804">
    <property type="entry name" value="NTP_transf_3"/>
    <property type="match status" value="1"/>
</dbReference>
<protein>
    <submittedName>
        <fullName evidence="2">Unannotated protein</fullName>
    </submittedName>
</protein>
<dbReference type="SUPFAM" id="SSF53448">
    <property type="entry name" value="Nucleotide-diphospho-sugar transferases"/>
    <property type="match status" value="1"/>
</dbReference>
<organism evidence="2">
    <name type="scientific">freshwater metagenome</name>
    <dbReference type="NCBI Taxonomy" id="449393"/>
    <lineage>
        <taxon>unclassified sequences</taxon>
        <taxon>metagenomes</taxon>
        <taxon>ecological metagenomes</taxon>
    </lineage>
</organism>
<accession>A0A6J5Z079</accession>
<sequence>MSTFVGLILAAGEGKRFGGPKAEYVFEGERLVDRAVRLMREAGAQDVYVVLGAWQGDVSHADIVHNPEWESGMGSSLRAGLEHLQVHSSADRVVITLVDLPGLTAPAITEIADNDSPISVATYLGQRGHPVAFNRQLWLEVAAEAHEDVGARDFLKGHPDLVTLVDVSHLATGEDLDFRPQK</sequence>
<dbReference type="EMBL" id="CAESAJ010000037">
    <property type="protein sequence ID" value="CAB4335046.1"/>
    <property type="molecule type" value="Genomic_DNA"/>
</dbReference>
<dbReference type="GO" id="GO:0016779">
    <property type="term" value="F:nucleotidyltransferase activity"/>
    <property type="evidence" value="ECO:0007669"/>
    <property type="project" value="UniProtKB-ARBA"/>
</dbReference>
<dbReference type="Gene3D" id="3.90.550.10">
    <property type="entry name" value="Spore Coat Polysaccharide Biosynthesis Protein SpsA, Chain A"/>
    <property type="match status" value="1"/>
</dbReference>
<reference evidence="2" key="1">
    <citation type="submission" date="2020-05" db="EMBL/GenBank/DDBJ databases">
        <authorList>
            <person name="Chiriac C."/>
            <person name="Salcher M."/>
            <person name="Ghai R."/>
            <person name="Kavagutti S V."/>
        </authorList>
    </citation>
    <scope>NUCLEOTIDE SEQUENCE</scope>
</reference>